<dbReference type="PANTHER" id="PTHR12145:SF36">
    <property type="entry name" value="MANNAN ENDO-1,6-ALPHA-MANNOSIDASE DCW1"/>
    <property type="match status" value="1"/>
</dbReference>
<keyword evidence="9" id="KW-1133">Transmembrane helix</keyword>
<evidence type="ECO:0000256" key="4">
    <source>
        <dbReference type="ARBA" id="ARBA00022729"/>
    </source>
</evidence>
<dbReference type="InterPro" id="IPR005198">
    <property type="entry name" value="Glyco_hydro_76"/>
</dbReference>
<comment type="similarity">
    <text evidence="2 8">Belongs to the glycosyl hydrolase 76 family.</text>
</comment>
<dbReference type="InterPro" id="IPR014480">
    <property type="entry name" value="Mannan-1_6-alpha_mannosidase"/>
</dbReference>
<evidence type="ECO:0000313" key="12">
    <source>
        <dbReference type="Proteomes" id="UP000756346"/>
    </source>
</evidence>
<keyword evidence="9" id="KW-0812">Transmembrane</keyword>
<comment type="catalytic activity">
    <reaction evidence="1 8">
        <text>Random hydrolysis of (1-&gt;6)-alpha-D-mannosidic linkages in unbranched (1-&gt;6)-mannans.</text>
        <dbReference type="EC" id="3.2.1.101"/>
    </reaction>
</comment>
<dbReference type="PANTHER" id="PTHR12145">
    <property type="entry name" value="MANNAN ENDO-1,6-ALPHA-MANNOSIDASE DCW1"/>
    <property type="match status" value="1"/>
</dbReference>
<dbReference type="GeneID" id="70189779"/>
<dbReference type="PIRSF" id="PIRSF016302">
    <property type="entry name" value="Man_a_manosd"/>
    <property type="match status" value="1"/>
</dbReference>
<dbReference type="GO" id="GO:0016052">
    <property type="term" value="P:carbohydrate catabolic process"/>
    <property type="evidence" value="ECO:0007669"/>
    <property type="project" value="InterPro"/>
</dbReference>
<dbReference type="AlphaFoldDB" id="A0A9P9BTN1"/>
<gene>
    <name evidence="11" type="ORF">B0I36DRAFT_373861</name>
</gene>
<sequence>MLARAWKWIAAASAVAQIASAALPDVDLDDNDSIAAVAKIVAQDMMSFYPPYGGSAPGWTIGILPGPPPEPSVKGQYFWWQAGAMWGTLLDYRHQTGDDSFDQWITQAMLAQVGEQLDFNPRNWSLSMGNDDQAPPEDQPQWLALAQGTLHSQMNMNRRIDPNANTPCAWGLRWQVFSGNTGYDYINTISNGCFMNMAVRVGRYTGNSSYYEWAEKTYDFMRGLKYISDDYQVFDGAHEPHQCRDINNLTFSYNAAIVLQSAAYMYNVTDGAEKWKREIDGILNRTIISFFGDTGVPLERNCELVAEEGCNTDMRSFKGYLHRWLASTMKMAPYTEPTIMPLLRSSLRAALKTCTGGANGRMCGFHWREGRFIAGPGKADDVPGVSEQMNVLGALLSVMRTESVRPPLTNATGGTSGGDYNAGTNGDYDPYDRFRPVTTADRAGAGVATAVFVGVFAGMMAWLNWDQMRGGGAGLFPVT</sequence>
<reference evidence="11" key="1">
    <citation type="journal article" date="2021" name="Nat. Commun.">
        <title>Genetic determinants of endophytism in the Arabidopsis root mycobiome.</title>
        <authorList>
            <person name="Mesny F."/>
            <person name="Miyauchi S."/>
            <person name="Thiergart T."/>
            <person name="Pickel B."/>
            <person name="Atanasova L."/>
            <person name="Karlsson M."/>
            <person name="Huettel B."/>
            <person name="Barry K.W."/>
            <person name="Haridas S."/>
            <person name="Chen C."/>
            <person name="Bauer D."/>
            <person name="Andreopoulos W."/>
            <person name="Pangilinan J."/>
            <person name="LaButti K."/>
            <person name="Riley R."/>
            <person name="Lipzen A."/>
            <person name="Clum A."/>
            <person name="Drula E."/>
            <person name="Henrissat B."/>
            <person name="Kohler A."/>
            <person name="Grigoriev I.V."/>
            <person name="Martin F.M."/>
            <person name="Hacquard S."/>
        </authorList>
    </citation>
    <scope>NUCLEOTIDE SEQUENCE</scope>
    <source>
        <strain evidence="11">MPI-CAGE-CH-0230</strain>
    </source>
</reference>
<keyword evidence="12" id="KW-1185">Reference proteome</keyword>
<dbReference type="GO" id="GO:0008496">
    <property type="term" value="F:mannan endo-1,6-alpha-mannosidase activity"/>
    <property type="evidence" value="ECO:0007669"/>
    <property type="project" value="UniProtKB-UniRule"/>
</dbReference>
<dbReference type="RefSeq" id="XP_046012314.1">
    <property type="nucleotide sequence ID" value="XM_046160233.1"/>
</dbReference>
<name>A0A9P9BTN1_9PEZI</name>
<evidence type="ECO:0000256" key="1">
    <source>
        <dbReference type="ARBA" id="ARBA00001452"/>
    </source>
</evidence>
<evidence type="ECO:0000256" key="3">
    <source>
        <dbReference type="ARBA" id="ARBA00012350"/>
    </source>
</evidence>
<evidence type="ECO:0000256" key="7">
    <source>
        <dbReference type="ARBA" id="ARBA00023295"/>
    </source>
</evidence>
<evidence type="ECO:0000256" key="10">
    <source>
        <dbReference type="SAM" id="SignalP"/>
    </source>
</evidence>
<keyword evidence="7 8" id="KW-0326">Glycosidase</keyword>
<keyword evidence="5 8" id="KW-0378">Hydrolase</keyword>
<evidence type="ECO:0000256" key="8">
    <source>
        <dbReference type="PIRNR" id="PIRNR016302"/>
    </source>
</evidence>
<keyword evidence="4 10" id="KW-0732">Signal</keyword>
<dbReference type="Gene3D" id="1.50.10.20">
    <property type="match status" value="1"/>
</dbReference>
<dbReference type="EMBL" id="JAGTJQ010000005">
    <property type="protein sequence ID" value="KAH7030634.1"/>
    <property type="molecule type" value="Genomic_DNA"/>
</dbReference>
<proteinExistence type="inferred from homology"/>
<dbReference type="EC" id="3.2.1.101" evidence="3 8"/>
<dbReference type="GO" id="GO:0009272">
    <property type="term" value="P:fungal-type cell wall biogenesis"/>
    <property type="evidence" value="ECO:0007669"/>
    <property type="project" value="TreeGrafter"/>
</dbReference>
<evidence type="ECO:0000256" key="5">
    <source>
        <dbReference type="ARBA" id="ARBA00022801"/>
    </source>
</evidence>
<feature type="transmembrane region" description="Helical" evidence="9">
    <location>
        <begin position="443"/>
        <end position="463"/>
    </location>
</feature>
<organism evidence="11 12">
    <name type="scientific">Microdochium trichocladiopsis</name>
    <dbReference type="NCBI Taxonomy" id="1682393"/>
    <lineage>
        <taxon>Eukaryota</taxon>
        <taxon>Fungi</taxon>
        <taxon>Dikarya</taxon>
        <taxon>Ascomycota</taxon>
        <taxon>Pezizomycotina</taxon>
        <taxon>Sordariomycetes</taxon>
        <taxon>Xylariomycetidae</taxon>
        <taxon>Xylariales</taxon>
        <taxon>Microdochiaceae</taxon>
        <taxon>Microdochium</taxon>
    </lineage>
</organism>
<dbReference type="Pfam" id="PF03663">
    <property type="entry name" value="Glyco_hydro_76"/>
    <property type="match status" value="1"/>
</dbReference>
<dbReference type="Proteomes" id="UP000756346">
    <property type="component" value="Unassembled WGS sequence"/>
</dbReference>
<feature type="signal peptide" evidence="10">
    <location>
        <begin position="1"/>
        <end position="21"/>
    </location>
</feature>
<evidence type="ECO:0000256" key="2">
    <source>
        <dbReference type="ARBA" id="ARBA00009699"/>
    </source>
</evidence>
<keyword evidence="9" id="KW-0472">Membrane</keyword>
<dbReference type="OrthoDB" id="9984024at2759"/>
<comment type="caution">
    <text evidence="11">The sequence shown here is derived from an EMBL/GenBank/DDBJ whole genome shotgun (WGS) entry which is preliminary data.</text>
</comment>
<keyword evidence="6" id="KW-0325">Glycoprotein</keyword>
<dbReference type="InterPro" id="IPR008928">
    <property type="entry name" value="6-hairpin_glycosidase_sf"/>
</dbReference>
<dbReference type="SUPFAM" id="SSF48208">
    <property type="entry name" value="Six-hairpin glycosidases"/>
    <property type="match status" value="1"/>
</dbReference>
<protein>
    <recommendedName>
        <fullName evidence="3 8">Mannan endo-1,6-alpha-mannosidase</fullName>
        <ecNumber evidence="3 8">3.2.1.101</ecNumber>
    </recommendedName>
</protein>
<feature type="chain" id="PRO_5040119958" description="Mannan endo-1,6-alpha-mannosidase" evidence="10">
    <location>
        <begin position="22"/>
        <end position="479"/>
    </location>
</feature>
<accession>A0A9P9BTN1</accession>
<evidence type="ECO:0000313" key="11">
    <source>
        <dbReference type="EMBL" id="KAH7030634.1"/>
    </source>
</evidence>
<evidence type="ECO:0000256" key="9">
    <source>
        <dbReference type="SAM" id="Phobius"/>
    </source>
</evidence>
<evidence type="ECO:0000256" key="6">
    <source>
        <dbReference type="ARBA" id="ARBA00023180"/>
    </source>
</evidence>